<organism evidence="2 3">
    <name type="scientific">Plutella xylostella</name>
    <name type="common">Diamondback moth</name>
    <name type="synonym">Plutella maculipennis</name>
    <dbReference type="NCBI Taxonomy" id="51655"/>
    <lineage>
        <taxon>Eukaryota</taxon>
        <taxon>Metazoa</taxon>
        <taxon>Ecdysozoa</taxon>
        <taxon>Arthropoda</taxon>
        <taxon>Hexapoda</taxon>
        <taxon>Insecta</taxon>
        <taxon>Pterygota</taxon>
        <taxon>Neoptera</taxon>
        <taxon>Endopterygota</taxon>
        <taxon>Lepidoptera</taxon>
        <taxon>Glossata</taxon>
        <taxon>Ditrysia</taxon>
        <taxon>Yponomeutoidea</taxon>
        <taxon>Plutellidae</taxon>
        <taxon>Plutella</taxon>
    </lineage>
</organism>
<dbReference type="EMBL" id="JAHIBW010000003">
    <property type="protein sequence ID" value="KAG7312239.1"/>
    <property type="molecule type" value="Genomic_DNA"/>
</dbReference>
<evidence type="ECO:0000256" key="1">
    <source>
        <dbReference type="SAM" id="MobiDB-lite"/>
    </source>
</evidence>
<comment type="caution">
    <text evidence="2">The sequence shown here is derived from an EMBL/GenBank/DDBJ whole genome shotgun (WGS) entry which is preliminary data.</text>
</comment>
<proteinExistence type="predicted"/>
<protein>
    <submittedName>
        <fullName evidence="2">Uncharacterized protein</fullName>
    </submittedName>
</protein>
<feature type="non-terminal residue" evidence="2">
    <location>
        <position position="116"/>
    </location>
</feature>
<evidence type="ECO:0000313" key="3">
    <source>
        <dbReference type="Proteomes" id="UP000823941"/>
    </source>
</evidence>
<dbReference type="Proteomes" id="UP000823941">
    <property type="component" value="Chromosome 3"/>
</dbReference>
<accession>A0ABQ7R4N9</accession>
<name>A0ABQ7R4N9_PLUXY</name>
<gene>
    <name evidence="2" type="ORF">JYU34_001711</name>
</gene>
<sequence>MSYLLTYNNLEYKAAAAVVEAEADAQLQTSNDSLDYTKSDYRGWSSTSQKLSRNHEGNKSLNAKLPTQKRASQRHPLFSRGLVETRLTNWFSEIVLPISTIPSLKVKRNKTDFANF</sequence>
<feature type="region of interest" description="Disordered" evidence="1">
    <location>
        <begin position="33"/>
        <end position="73"/>
    </location>
</feature>
<reference evidence="2 3" key="1">
    <citation type="submission" date="2021-06" db="EMBL/GenBank/DDBJ databases">
        <title>A haploid diamondback moth (Plutella xylostella L.) genome assembly resolves 31 chromosomes and identifies a diamide resistance mutation.</title>
        <authorList>
            <person name="Ward C.M."/>
            <person name="Perry K.D."/>
            <person name="Baker G."/>
            <person name="Powis K."/>
            <person name="Heckel D.G."/>
            <person name="Baxter S.W."/>
        </authorList>
    </citation>
    <scope>NUCLEOTIDE SEQUENCE [LARGE SCALE GENOMIC DNA]</scope>
    <source>
        <strain evidence="2 3">LV</strain>
        <tissue evidence="2">Single pupa</tissue>
    </source>
</reference>
<keyword evidence="3" id="KW-1185">Reference proteome</keyword>
<evidence type="ECO:0000313" key="2">
    <source>
        <dbReference type="EMBL" id="KAG7312239.1"/>
    </source>
</evidence>